<comment type="caution">
    <text evidence="7">The sequence shown here is derived from an EMBL/GenBank/DDBJ whole genome shotgun (WGS) entry which is preliminary data.</text>
</comment>
<dbReference type="Pfam" id="PF01546">
    <property type="entry name" value="Peptidase_M20"/>
    <property type="match status" value="1"/>
</dbReference>
<dbReference type="PANTHER" id="PTHR43808">
    <property type="entry name" value="ACETYLORNITHINE DEACETYLASE"/>
    <property type="match status" value="1"/>
</dbReference>
<evidence type="ECO:0000256" key="3">
    <source>
        <dbReference type="ARBA" id="ARBA00022723"/>
    </source>
</evidence>
<evidence type="ECO:0000259" key="6">
    <source>
        <dbReference type="Pfam" id="PF07687"/>
    </source>
</evidence>
<protein>
    <submittedName>
        <fullName evidence="7">M20/M25/M40 family metallo-hydrolase</fullName>
    </submittedName>
</protein>
<organism evidence="7 8">
    <name type="scientific">Acidicapsa dinghuensis</name>
    <dbReference type="NCBI Taxonomy" id="2218256"/>
    <lineage>
        <taxon>Bacteria</taxon>
        <taxon>Pseudomonadati</taxon>
        <taxon>Acidobacteriota</taxon>
        <taxon>Terriglobia</taxon>
        <taxon>Terriglobales</taxon>
        <taxon>Acidobacteriaceae</taxon>
        <taxon>Acidicapsa</taxon>
    </lineage>
</organism>
<evidence type="ECO:0000256" key="5">
    <source>
        <dbReference type="ARBA" id="ARBA00022833"/>
    </source>
</evidence>
<dbReference type="RefSeq" id="WP_317890879.1">
    <property type="nucleotide sequence ID" value="NZ_JAGSYH010000001.1"/>
</dbReference>
<evidence type="ECO:0000256" key="1">
    <source>
        <dbReference type="ARBA" id="ARBA00001947"/>
    </source>
</evidence>
<dbReference type="InterPro" id="IPR050072">
    <property type="entry name" value="Peptidase_M20A"/>
</dbReference>
<dbReference type="InterPro" id="IPR011650">
    <property type="entry name" value="Peptidase_M20_dimer"/>
</dbReference>
<keyword evidence="5" id="KW-0862">Zinc</keyword>
<evidence type="ECO:0000256" key="2">
    <source>
        <dbReference type="ARBA" id="ARBA00006247"/>
    </source>
</evidence>
<evidence type="ECO:0000256" key="4">
    <source>
        <dbReference type="ARBA" id="ARBA00022801"/>
    </source>
</evidence>
<dbReference type="EMBL" id="JBHSPH010000010">
    <property type="protein sequence ID" value="MFC5864717.1"/>
    <property type="molecule type" value="Genomic_DNA"/>
</dbReference>
<evidence type="ECO:0000313" key="8">
    <source>
        <dbReference type="Proteomes" id="UP001596091"/>
    </source>
</evidence>
<comment type="cofactor">
    <cofactor evidence="1">
        <name>Zn(2+)</name>
        <dbReference type="ChEBI" id="CHEBI:29105"/>
    </cofactor>
</comment>
<accession>A0ABW1EN51</accession>
<keyword evidence="8" id="KW-1185">Reference proteome</keyword>
<comment type="similarity">
    <text evidence="2">Belongs to the peptidase M20A family.</text>
</comment>
<dbReference type="SUPFAM" id="SSF55031">
    <property type="entry name" value="Bacterial exopeptidase dimerisation domain"/>
    <property type="match status" value="1"/>
</dbReference>
<evidence type="ECO:0000313" key="7">
    <source>
        <dbReference type="EMBL" id="MFC5864717.1"/>
    </source>
</evidence>
<dbReference type="SUPFAM" id="SSF53187">
    <property type="entry name" value="Zn-dependent exopeptidases"/>
    <property type="match status" value="1"/>
</dbReference>
<proteinExistence type="inferred from homology"/>
<name>A0ABW1EN51_9BACT</name>
<dbReference type="Pfam" id="PF07687">
    <property type="entry name" value="M20_dimer"/>
    <property type="match status" value="1"/>
</dbReference>
<reference evidence="8" key="1">
    <citation type="journal article" date="2019" name="Int. J. Syst. Evol. Microbiol.">
        <title>The Global Catalogue of Microorganisms (GCM) 10K type strain sequencing project: providing services to taxonomists for standard genome sequencing and annotation.</title>
        <authorList>
            <consortium name="The Broad Institute Genomics Platform"/>
            <consortium name="The Broad Institute Genome Sequencing Center for Infectious Disease"/>
            <person name="Wu L."/>
            <person name="Ma J."/>
        </authorList>
    </citation>
    <scope>NUCLEOTIDE SEQUENCE [LARGE SCALE GENOMIC DNA]</scope>
    <source>
        <strain evidence="8">JCM 4087</strain>
    </source>
</reference>
<keyword evidence="4" id="KW-0378">Hydrolase</keyword>
<sequence>MGYSGFTMPTTDPVAPMETVSLNETAIDVVELTRSLVEIESTTYHEDAVGEFLGTYLERRGWQVEKMAVPQPEESGHDGPRWNVYAAVSDEAPALVFSTHMDTVPPYIPFREDGEFIYGRGVCDAKGIIAAQIAAAERLRVEGFKVGLLFVSGEERDSAGAQVANTQPKGSRYLINGEPTDNRLALASKGALRVVFTARGTMAHSAYPELGDSAVHKLVEVLSRVLALELPVLEDIGPSTLNVGLIQGGRAPNVIADQAQAQALVRLVCDSTETREAILRCAEGLAEVDFTLEIPFVRLKSLEGFPTMVAKFTTDIPKLSNWGEPLLLGPGSIHVAHTPHERLAKKELLEAVELYVQIAKKLLS</sequence>
<keyword evidence="3" id="KW-0479">Metal-binding</keyword>
<dbReference type="InterPro" id="IPR036264">
    <property type="entry name" value="Bact_exopeptidase_dim_dom"/>
</dbReference>
<gene>
    <name evidence="7" type="ORF">ACFPT7_20580</name>
</gene>
<dbReference type="Gene3D" id="3.30.70.360">
    <property type="match status" value="1"/>
</dbReference>
<dbReference type="Proteomes" id="UP001596091">
    <property type="component" value="Unassembled WGS sequence"/>
</dbReference>
<dbReference type="PANTHER" id="PTHR43808:SF8">
    <property type="entry name" value="PEPTIDASE M20 DIMERISATION DOMAIN-CONTAINING PROTEIN"/>
    <property type="match status" value="1"/>
</dbReference>
<dbReference type="Gene3D" id="3.40.630.10">
    <property type="entry name" value="Zn peptidases"/>
    <property type="match status" value="1"/>
</dbReference>
<dbReference type="InterPro" id="IPR002933">
    <property type="entry name" value="Peptidase_M20"/>
</dbReference>
<feature type="domain" description="Peptidase M20 dimerisation" evidence="6">
    <location>
        <begin position="187"/>
        <end position="276"/>
    </location>
</feature>